<dbReference type="AlphaFoldDB" id="A0AAD9KI92"/>
<dbReference type="PANTHER" id="PTHR11360">
    <property type="entry name" value="MONOCARBOXYLATE TRANSPORTER"/>
    <property type="match status" value="1"/>
</dbReference>
<dbReference type="SUPFAM" id="SSF103473">
    <property type="entry name" value="MFS general substrate transporter"/>
    <property type="match status" value="1"/>
</dbReference>
<evidence type="ECO:0008006" key="5">
    <source>
        <dbReference type="Google" id="ProtNLM"/>
    </source>
</evidence>
<feature type="transmembrane region" description="Helical" evidence="2">
    <location>
        <begin position="275"/>
        <end position="293"/>
    </location>
</feature>
<dbReference type="Proteomes" id="UP001209878">
    <property type="component" value="Unassembled WGS sequence"/>
</dbReference>
<keyword evidence="4" id="KW-1185">Reference proteome</keyword>
<dbReference type="InterPro" id="IPR036259">
    <property type="entry name" value="MFS_trans_sf"/>
</dbReference>
<evidence type="ECO:0000256" key="1">
    <source>
        <dbReference type="SAM" id="MobiDB-lite"/>
    </source>
</evidence>
<feature type="transmembrane region" description="Helical" evidence="2">
    <location>
        <begin position="305"/>
        <end position="325"/>
    </location>
</feature>
<dbReference type="CDD" id="cd17352">
    <property type="entry name" value="MFS_MCT_SLC16"/>
    <property type="match status" value="1"/>
</dbReference>
<feature type="transmembrane region" description="Helical" evidence="2">
    <location>
        <begin position="52"/>
        <end position="72"/>
    </location>
</feature>
<dbReference type="PANTHER" id="PTHR11360:SF284">
    <property type="entry name" value="EG:103B4.3 PROTEIN-RELATED"/>
    <property type="match status" value="1"/>
</dbReference>
<dbReference type="Pfam" id="PF07690">
    <property type="entry name" value="MFS_1"/>
    <property type="match status" value="1"/>
</dbReference>
<sequence length="431" mass="46220">MTAKDGSCGWSCCITSASFLVHVIVGGLCYCSGVLQLIFIEYFGRTRFETSWIISLMLGFSALAGIPATLLMYRCGYRLTVVLGGSLAAAGVAISVLCTDVRQLYLTVGIMCGGGFGLALTPAIIVTKTYFEKRRTLASSIAVTGVSIGVFVFPMLLIFLEDSFALKGLFFTLAGICLVICLCGVAMKTEKEPHKDSLKIFAGSLFCSTTFVALCVCNFLWTMGVSIIYTYLPDYAISTGLTIEEAAMLIAISGVTSFFSRVTFEVFNQSAKLDLANTFLCSICTTAILTGLFPELFKHKAGEIGYAIMLGIHTGFWGTFVSVVGRGQVGDESLARGRGYLMVTMALGLFAGAPLAGWLCDRDDSFHIAFYLAGACLLLSSVILVVVHLVGFEYRRTVLWSDCESESSAGGKSSLSTRSSQATTNEQETLV</sequence>
<evidence type="ECO:0000313" key="4">
    <source>
        <dbReference type="Proteomes" id="UP001209878"/>
    </source>
</evidence>
<accession>A0AAD9KI92</accession>
<dbReference type="GO" id="GO:0008028">
    <property type="term" value="F:monocarboxylic acid transmembrane transporter activity"/>
    <property type="evidence" value="ECO:0007669"/>
    <property type="project" value="TreeGrafter"/>
</dbReference>
<feature type="compositionally biased region" description="Low complexity" evidence="1">
    <location>
        <begin position="406"/>
        <end position="420"/>
    </location>
</feature>
<feature type="transmembrane region" description="Helical" evidence="2">
    <location>
        <begin position="137"/>
        <end position="160"/>
    </location>
</feature>
<comment type="caution">
    <text evidence="3">The sequence shown here is derived from an EMBL/GenBank/DDBJ whole genome shotgun (WGS) entry which is preliminary data.</text>
</comment>
<feature type="transmembrane region" description="Helical" evidence="2">
    <location>
        <begin position="198"/>
        <end position="221"/>
    </location>
</feature>
<dbReference type="EMBL" id="JAODUO010000993">
    <property type="protein sequence ID" value="KAK2172098.1"/>
    <property type="molecule type" value="Genomic_DNA"/>
</dbReference>
<dbReference type="InterPro" id="IPR011701">
    <property type="entry name" value="MFS"/>
</dbReference>
<feature type="transmembrane region" description="Helical" evidence="2">
    <location>
        <begin position="12"/>
        <end position="40"/>
    </location>
</feature>
<feature type="region of interest" description="Disordered" evidence="1">
    <location>
        <begin position="405"/>
        <end position="431"/>
    </location>
</feature>
<feature type="transmembrane region" description="Helical" evidence="2">
    <location>
        <begin position="241"/>
        <end position="263"/>
    </location>
</feature>
<feature type="compositionally biased region" description="Polar residues" evidence="1">
    <location>
        <begin position="421"/>
        <end position="431"/>
    </location>
</feature>
<feature type="transmembrane region" description="Helical" evidence="2">
    <location>
        <begin position="103"/>
        <end position="125"/>
    </location>
</feature>
<evidence type="ECO:0000256" key="2">
    <source>
        <dbReference type="SAM" id="Phobius"/>
    </source>
</evidence>
<dbReference type="InterPro" id="IPR050327">
    <property type="entry name" value="Proton-linked_MCT"/>
</dbReference>
<feature type="transmembrane region" description="Helical" evidence="2">
    <location>
        <begin position="368"/>
        <end position="390"/>
    </location>
</feature>
<gene>
    <name evidence="3" type="ORF">NP493_992g02020</name>
</gene>
<feature type="transmembrane region" description="Helical" evidence="2">
    <location>
        <begin position="337"/>
        <end position="356"/>
    </location>
</feature>
<proteinExistence type="predicted"/>
<dbReference type="Gene3D" id="1.20.1250.20">
    <property type="entry name" value="MFS general substrate transporter like domains"/>
    <property type="match status" value="2"/>
</dbReference>
<evidence type="ECO:0000313" key="3">
    <source>
        <dbReference type="EMBL" id="KAK2172098.1"/>
    </source>
</evidence>
<organism evidence="3 4">
    <name type="scientific">Ridgeia piscesae</name>
    <name type="common">Tubeworm</name>
    <dbReference type="NCBI Taxonomy" id="27915"/>
    <lineage>
        <taxon>Eukaryota</taxon>
        <taxon>Metazoa</taxon>
        <taxon>Spiralia</taxon>
        <taxon>Lophotrochozoa</taxon>
        <taxon>Annelida</taxon>
        <taxon>Polychaeta</taxon>
        <taxon>Sedentaria</taxon>
        <taxon>Canalipalpata</taxon>
        <taxon>Sabellida</taxon>
        <taxon>Siboglinidae</taxon>
        <taxon>Ridgeia</taxon>
    </lineage>
</organism>
<feature type="transmembrane region" description="Helical" evidence="2">
    <location>
        <begin position="79"/>
        <end position="97"/>
    </location>
</feature>
<feature type="transmembrane region" description="Helical" evidence="2">
    <location>
        <begin position="166"/>
        <end position="186"/>
    </location>
</feature>
<keyword evidence="2" id="KW-0472">Membrane</keyword>
<protein>
    <recommendedName>
        <fullName evidence="5">Major facilitator superfamily (MFS) profile domain-containing protein</fullName>
    </recommendedName>
</protein>
<reference evidence="3" key="1">
    <citation type="journal article" date="2023" name="Mol. Biol. Evol.">
        <title>Third-Generation Sequencing Reveals the Adaptive Role of the Epigenome in Three Deep-Sea Polychaetes.</title>
        <authorList>
            <person name="Perez M."/>
            <person name="Aroh O."/>
            <person name="Sun Y."/>
            <person name="Lan Y."/>
            <person name="Juniper S.K."/>
            <person name="Young C.R."/>
            <person name="Angers B."/>
            <person name="Qian P.Y."/>
        </authorList>
    </citation>
    <scope>NUCLEOTIDE SEQUENCE</scope>
    <source>
        <strain evidence="3">R07B-5</strain>
    </source>
</reference>
<name>A0AAD9KI92_RIDPI</name>
<keyword evidence="2" id="KW-1133">Transmembrane helix</keyword>
<keyword evidence="2" id="KW-0812">Transmembrane</keyword>